<dbReference type="AlphaFoldDB" id="A0A159YZG6"/>
<dbReference type="InterPro" id="IPR014308">
    <property type="entry name" value="Xanthine_DH_XdhC"/>
</dbReference>
<dbReference type="RefSeq" id="WP_066809673.1">
    <property type="nucleotide sequence ID" value="NZ_CP012661.1"/>
</dbReference>
<dbReference type="OrthoDB" id="61481at2"/>
<proteinExistence type="predicted"/>
<dbReference type="Pfam" id="PF02625">
    <property type="entry name" value="XdhC_CoxI"/>
    <property type="match status" value="1"/>
</dbReference>
<accession>A0A159YZG6</accession>
<dbReference type="InterPro" id="IPR027051">
    <property type="entry name" value="XdhC_Rossmann_dom"/>
</dbReference>
<dbReference type="SUPFAM" id="SSF51735">
    <property type="entry name" value="NAD(P)-binding Rossmann-fold domains"/>
    <property type="match status" value="1"/>
</dbReference>
<dbReference type="KEGG" id="daa:AKL17_0641"/>
<name>A0A159YZG6_9RHOB</name>
<dbReference type="EMBL" id="CP012661">
    <property type="protein sequence ID" value="AMY67901.1"/>
    <property type="molecule type" value="Genomic_DNA"/>
</dbReference>
<dbReference type="PANTHER" id="PTHR30388">
    <property type="entry name" value="ALDEHYDE OXIDOREDUCTASE MOLYBDENUM COFACTOR ASSEMBLY PROTEIN"/>
    <property type="match status" value="1"/>
</dbReference>
<evidence type="ECO:0000259" key="2">
    <source>
        <dbReference type="Pfam" id="PF13478"/>
    </source>
</evidence>
<evidence type="ECO:0000259" key="1">
    <source>
        <dbReference type="Pfam" id="PF02625"/>
    </source>
</evidence>
<evidence type="ECO:0000313" key="4">
    <source>
        <dbReference type="Proteomes" id="UP000076128"/>
    </source>
</evidence>
<sequence>MSFDAQALAAAVERLGPLVRVLVAGSAGSVPREAGTEMLVGAAAQEGTIGGGTLEWQATLRARELLAAGAAGAVSRVPLGPALGQCCGGAVVLAFERLDAARLAQLGTDALVARALDGSAMPLAVSRLLARARGQGALPRDPLLEGGWLVECAAQPARPLWIWGAGHVGRALVAVLAPLPGLAITWVDTGAERFPEAVPTGVAQLVAANPAELVAHAPGEAEHLILTFSHQLDLELCHRLLGHGFAAAGLIGSASKRARFHSRLRGLGHADAQILRIACPIGDPTLGKHPQAIAVGVAAALLKRPSATQTAKDRAG</sequence>
<dbReference type="Proteomes" id="UP000076128">
    <property type="component" value="Chromosome"/>
</dbReference>
<feature type="domain" description="XdhC- CoxI" evidence="1">
    <location>
        <begin position="16"/>
        <end position="72"/>
    </location>
</feature>
<dbReference type="InterPro" id="IPR052698">
    <property type="entry name" value="MoCofactor_Util/Proc"/>
</dbReference>
<dbReference type="InterPro" id="IPR036291">
    <property type="entry name" value="NAD(P)-bd_dom_sf"/>
</dbReference>
<dbReference type="NCBIfam" id="TIGR02964">
    <property type="entry name" value="xanthine_xdhC"/>
    <property type="match status" value="1"/>
</dbReference>
<evidence type="ECO:0000313" key="3">
    <source>
        <dbReference type="EMBL" id="AMY67901.1"/>
    </source>
</evidence>
<dbReference type="PANTHER" id="PTHR30388:SF6">
    <property type="entry name" value="XANTHINE DEHYDROGENASE SUBUNIT A-RELATED"/>
    <property type="match status" value="1"/>
</dbReference>
<keyword evidence="4" id="KW-1185">Reference proteome</keyword>
<feature type="domain" description="XdhC Rossmann" evidence="2">
    <location>
        <begin position="160"/>
        <end position="300"/>
    </location>
</feature>
<gene>
    <name evidence="3" type="ORF">AKL17_0641</name>
</gene>
<protein>
    <submittedName>
        <fullName evidence="3">Xanthine dehydrogenase accessory factor</fullName>
    </submittedName>
</protein>
<dbReference type="Pfam" id="PF13478">
    <property type="entry name" value="XdhC_C"/>
    <property type="match status" value="1"/>
</dbReference>
<dbReference type="InterPro" id="IPR003777">
    <property type="entry name" value="XdhC_CoxI"/>
</dbReference>
<reference evidence="3 4" key="1">
    <citation type="submission" date="2015-09" db="EMBL/GenBank/DDBJ databases">
        <title>Complete genome sequence of Defluviimonas alba cai42t isolated from an oilfield in Xinjiang.</title>
        <authorList>
            <person name="Geng S."/>
            <person name="Pan X."/>
            <person name="Wu X."/>
        </authorList>
    </citation>
    <scope>NUCLEOTIDE SEQUENCE [LARGE SCALE GENOMIC DNA]</scope>
    <source>
        <strain evidence="4">cai42</strain>
    </source>
</reference>
<dbReference type="PATRIC" id="fig|1335048.3.peg.664"/>
<dbReference type="STRING" id="1335048.AKL17_0641"/>
<dbReference type="Gene3D" id="3.40.50.720">
    <property type="entry name" value="NAD(P)-binding Rossmann-like Domain"/>
    <property type="match status" value="1"/>
</dbReference>
<organism evidence="3 4">
    <name type="scientific">Frigidibacter mobilis</name>
    <dbReference type="NCBI Taxonomy" id="1335048"/>
    <lineage>
        <taxon>Bacteria</taxon>
        <taxon>Pseudomonadati</taxon>
        <taxon>Pseudomonadota</taxon>
        <taxon>Alphaproteobacteria</taxon>
        <taxon>Rhodobacterales</taxon>
        <taxon>Paracoccaceae</taxon>
        <taxon>Frigidibacter</taxon>
    </lineage>
</organism>